<protein>
    <submittedName>
        <fullName evidence="1">Uncharacterized protein</fullName>
    </submittedName>
</protein>
<dbReference type="EMBL" id="CCAG010012000">
    <property type="status" value="NOT_ANNOTATED_CDS"/>
    <property type="molecule type" value="Genomic_DNA"/>
</dbReference>
<dbReference type="EnsemblMetazoa" id="GMOY011429-RA">
    <property type="protein sequence ID" value="GMOY011429-PA"/>
    <property type="gene ID" value="GMOY011429"/>
</dbReference>
<dbReference type="VEuPathDB" id="VectorBase:GMOY011429"/>
<dbReference type="AlphaFoldDB" id="A0A1B0GDQ4"/>
<evidence type="ECO:0000313" key="2">
    <source>
        <dbReference type="Proteomes" id="UP000092444"/>
    </source>
</evidence>
<keyword evidence="2" id="KW-1185">Reference proteome</keyword>
<organism evidence="1 2">
    <name type="scientific">Glossina morsitans morsitans</name>
    <name type="common">Savannah tsetse fly</name>
    <dbReference type="NCBI Taxonomy" id="37546"/>
    <lineage>
        <taxon>Eukaryota</taxon>
        <taxon>Metazoa</taxon>
        <taxon>Ecdysozoa</taxon>
        <taxon>Arthropoda</taxon>
        <taxon>Hexapoda</taxon>
        <taxon>Insecta</taxon>
        <taxon>Pterygota</taxon>
        <taxon>Neoptera</taxon>
        <taxon>Endopterygota</taxon>
        <taxon>Diptera</taxon>
        <taxon>Brachycera</taxon>
        <taxon>Muscomorpha</taxon>
        <taxon>Hippoboscoidea</taxon>
        <taxon>Glossinidae</taxon>
        <taxon>Glossina</taxon>
    </lineage>
</organism>
<sequence>MRKDDSKKREEEKYSKADSKTWQTSALRAFVGVRNAAVKTSKQQLLQCPPIISRSKYATAILKGTVQVRPGNGIRFNIGCNVGWTFDTRKGCTVFGDDNCA</sequence>
<reference evidence="1" key="1">
    <citation type="submission" date="2020-05" db="UniProtKB">
        <authorList>
            <consortium name="EnsemblMetazoa"/>
        </authorList>
    </citation>
    <scope>IDENTIFICATION</scope>
    <source>
        <strain evidence="1">Yale</strain>
    </source>
</reference>
<evidence type="ECO:0000313" key="1">
    <source>
        <dbReference type="EnsemblMetazoa" id="GMOY011429-PA"/>
    </source>
</evidence>
<accession>A0A1B0GDQ4</accession>
<proteinExistence type="predicted"/>
<name>A0A1B0GDQ4_GLOMM</name>
<dbReference type="Proteomes" id="UP000092444">
    <property type="component" value="Unassembled WGS sequence"/>
</dbReference>